<keyword evidence="1 2" id="KW-0175">Coiled coil</keyword>
<dbReference type="Proteomes" id="UP000663828">
    <property type="component" value="Unassembled WGS sequence"/>
</dbReference>
<protein>
    <recommendedName>
        <fullName evidence="4">Translin-associated factor X-interacting protein 1 N-terminal domain-containing protein</fullName>
    </recommendedName>
</protein>
<reference evidence="5" key="1">
    <citation type="submission" date="2021-02" db="EMBL/GenBank/DDBJ databases">
        <authorList>
            <person name="Nowell W R."/>
        </authorList>
    </citation>
    <scope>NUCLEOTIDE SEQUENCE</scope>
</reference>
<evidence type="ECO:0000256" key="3">
    <source>
        <dbReference type="SAM" id="MobiDB-lite"/>
    </source>
</evidence>
<keyword evidence="6" id="KW-1185">Reference proteome</keyword>
<dbReference type="SUPFAM" id="SSF48371">
    <property type="entry name" value="ARM repeat"/>
    <property type="match status" value="1"/>
</dbReference>
<evidence type="ECO:0000256" key="2">
    <source>
        <dbReference type="SAM" id="Coils"/>
    </source>
</evidence>
<sequence length="701" mass="81781">MDLDLTDVEINDHVPLTSRDRYFFNELNRFMTDESAKVGKTPSKERFAVYRLAFEKIIDKSALYRPLFRAIKQEYERCIGVLESGAEEVYTMTGDLHRLVLQPKTFLLHQQRCMELEDKLSIIEQDNRRLEAELADMVNQTKLNELQVPKPTNENSSSFPELYTGRRRIPGLTLAEQTDLKTLEKYYEFIRDKSSELDHNASTKYTTKEKQREMQALFEEKLAELDKEREHRLTLRNRLRLYHLIWRTIKKYAEKETGNSMLLEDLIKKAVYESTNIFQKGEANFSYYERRQIPFIVLVGQEEDEDEYNSEFLYDREAGILVEHIEIFLNMIESGNYKEASYVAACSPKGVLRNMETLLRFKALKKPVNEDASPWLFHCKVLAETALEAPIKPDLLISLECAKAACHENQLNLLYKWIAEDRLTYSLEMAQLLERLQAFDLAEFIYRKLGAHVDVASCLLQTGNCQHFDYLSYATYPIGSSKRCLDYLIANANSIPNMKDTLTELFHQHPSIKFAIDIVKNAPMTYLQGDELVLLFLQLDQHFNAIQFVEQLMQEKEVVCEIEKEKLQRCFDILQKYSYLAEDKTPTPKIEEEEEEEELKGSETEAELVHRLTRRITRSALNRLRRARRRSSTNSIVLEPIQENPTSLRPSPHPSPSSPSLSSSSPRPSLCHQDFFNDFSNKLYFTHDVELEKDDLNETNI</sequence>
<evidence type="ECO:0000259" key="4">
    <source>
        <dbReference type="Pfam" id="PF15739"/>
    </source>
</evidence>
<dbReference type="Pfam" id="PF13838">
    <property type="entry name" value="Clathrin_H_link"/>
    <property type="match status" value="1"/>
</dbReference>
<evidence type="ECO:0000313" key="6">
    <source>
        <dbReference type="Proteomes" id="UP000663828"/>
    </source>
</evidence>
<dbReference type="InterPro" id="IPR032755">
    <property type="entry name" value="TSNAXIP1_N"/>
</dbReference>
<gene>
    <name evidence="5" type="ORF">XAT740_LOCUS24611</name>
</gene>
<feature type="domain" description="Translin-associated factor X-interacting protein 1 N-terminal" evidence="4">
    <location>
        <begin position="32"/>
        <end position="136"/>
    </location>
</feature>
<feature type="compositionally biased region" description="Low complexity" evidence="3">
    <location>
        <begin position="658"/>
        <end position="669"/>
    </location>
</feature>
<comment type="caution">
    <text evidence="5">The sequence shown here is derived from an EMBL/GenBank/DDBJ whole genome shotgun (WGS) entry which is preliminary data.</text>
</comment>
<dbReference type="InterPro" id="IPR016024">
    <property type="entry name" value="ARM-type_fold"/>
</dbReference>
<dbReference type="Gene3D" id="1.25.40.30">
    <property type="match status" value="1"/>
</dbReference>
<proteinExistence type="predicted"/>
<accession>A0A814XQT7</accession>
<name>A0A814XQT7_ADIRI</name>
<dbReference type="InterPro" id="IPR012331">
    <property type="entry name" value="Clathrin_H-chain_linker"/>
</dbReference>
<feature type="region of interest" description="Disordered" evidence="3">
    <location>
        <begin position="584"/>
        <end position="606"/>
    </location>
</feature>
<evidence type="ECO:0000256" key="1">
    <source>
        <dbReference type="ARBA" id="ARBA00023054"/>
    </source>
</evidence>
<dbReference type="Pfam" id="PF15739">
    <property type="entry name" value="TSNAXIP1_N"/>
    <property type="match status" value="1"/>
</dbReference>
<organism evidence="5 6">
    <name type="scientific">Adineta ricciae</name>
    <name type="common">Rotifer</name>
    <dbReference type="NCBI Taxonomy" id="249248"/>
    <lineage>
        <taxon>Eukaryota</taxon>
        <taxon>Metazoa</taxon>
        <taxon>Spiralia</taxon>
        <taxon>Gnathifera</taxon>
        <taxon>Rotifera</taxon>
        <taxon>Eurotatoria</taxon>
        <taxon>Bdelloidea</taxon>
        <taxon>Adinetida</taxon>
        <taxon>Adinetidae</taxon>
        <taxon>Adineta</taxon>
    </lineage>
</organism>
<evidence type="ECO:0000313" key="5">
    <source>
        <dbReference type="EMBL" id="CAF1219152.1"/>
    </source>
</evidence>
<dbReference type="EMBL" id="CAJNOR010001913">
    <property type="protein sequence ID" value="CAF1219152.1"/>
    <property type="molecule type" value="Genomic_DNA"/>
</dbReference>
<feature type="coiled-coil region" evidence="2">
    <location>
        <begin position="113"/>
        <end position="140"/>
    </location>
</feature>
<feature type="region of interest" description="Disordered" evidence="3">
    <location>
        <begin position="625"/>
        <end position="669"/>
    </location>
</feature>
<dbReference type="AlphaFoldDB" id="A0A814XQT7"/>
<dbReference type="PANTHER" id="PTHR10292">
    <property type="entry name" value="CLATHRIN HEAVY CHAIN RELATED"/>
    <property type="match status" value="1"/>
</dbReference>
<dbReference type="PANTHER" id="PTHR10292:SF11">
    <property type="entry name" value="CLATHRIN HEAVY CHAIN LINKER DOMAIN-CONTAINING PROTEIN 1"/>
    <property type="match status" value="1"/>
</dbReference>